<feature type="signal peptide" evidence="2">
    <location>
        <begin position="1"/>
        <end position="23"/>
    </location>
</feature>
<keyword evidence="3" id="KW-0934">Plastid</keyword>
<keyword evidence="1" id="KW-0812">Transmembrane</keyword>
<dbReference type="GeneID" id="22158793"/>
<protein>
    <submittedName>
        <fullName evidence="3">Hypothetical chloroplast RF47</fullName>
    </submittedName>
</protein>
<keyword evidence="1" id="KW-0472">Membrane</keyword>
<proteinExistence type="predicted"/>
<organism evidence="3">
    <name type="scientific">Edaphochlorella mirabilis</name>
    <dbReference type="NCBI Taxonomy" id="3083"/>
    <lineage>
        <taxon>Eukaryota</taxon>
        <taxon>Viridiplantae</taxon>
        <taxon>Chlorophyta</taxon>
        <taxon>core chlorophytes</taxon>
        <taxon>Trebouxiophyceae</taxon>
        <taxon>Prasiolales</taxon>
        <taxon>Prasiolaceae</taxon>
        <taxon>Edaphochlorella</taxon>
    </lineage>
</organism>
<reference evidence="3" key="1">
    <citation type="journal article" date="2014" name="BMC Evol. Biol.">
        <title>Chloroplast phylogenomic analysis resolves deep-level relationships within the green algal class Trebouxiophyceae.</title>
        <authorList>
            <person name="Lemieux C."/>
            <person name="Otis C."/>
            <person name="Turmel M."/>
        </authorList>
    </citation>
    <scope>NUCLEOTIDE SEQUENCE</scope>
</reference>
<keyword evidence="2" id="KW-0732">Signal</keyword>
<accession>A0A097KKS6</accession>
<dbReference type="RefSeq" id="YP_009105135.1">
    <property type="nucleotide sequence ID" value="NC_025528.1"/>
</dbReference>
<feature type="chain" id="PRO_5001935624" evidence="2">
    <location>
        <begin position="24"/>
        <end position="68"/>
    </location>
</feature>
<evidence type="ECO:0000256" key="1">
    <source>
        <dbReference type="SAM" id="Phobius"/>
    </source>
</evidence>
<sequence>MINLIRVILALFVIILIVPQTPTENALLRTFLDTRVFANYGQAKSFLNFLTWSCIFIFLGITFMTALK</sequence>
<evidence type="ECO:0000256" key="2">
    <source>
        <dbReference type="SAM" id="SignalP"/>
    </source>
</evidence>
<feature type="transmembrane region" description="Helical" evidence="1">
    <location>
        <begin position="49"/>
        <end position="67"/>
    </location>
</feature>
<name>A0A097KKS6_9CHLO</name>
<gene>
    <name evidence="3" type="primary">ycf47</name>
</gene>
<dbReference type="AlphaFoldDB" id="A0A097KKS6"/>
<evidence type="ECO:0000313" key="3">
    <source>
        <dbReference type="EMBL" id="AIT93794.1"/>
    </source>
</evidence>
<keyword evidence="3" id="KW-0150">Chloroplast</keyword>
<geneLocation type="chloroplast" evidence="3"/>
<keyword evidence="1" id="KW-1133">Transmembrane helix</keyword>
<dbReference type="EMBL" id="KM462865">
    <property type="protein sequence ID" value="AIT93794.1"/>
    <property type="molecule type" value="Genomic_DNA"/>
</dbReference>